<reference evidence="7" key="1">
    <citation type="journal article" date="2021" name="Nat. Commun.">
        <title>Genomic analyses provide insights into spinach domestication and the genetic basis of agronomic traits.</title>
        <authorList>
            <person name="Cai X."/>
            <person name="Sun X."/>
            <person name="Xu C."/>
            <person name="Sun H."/>
            <person name="Wang X."/>
            <person name="Ge C."/>
            <person name="Zhang Z."/>
            <person name="Wang Q."/>
            <person name="Fei Z."/>
            <person name="Jiao C."/>
            <person name="Wang Q."/>
        </authorList>
    </citation>
    <scope>NUCLEOTIDE SEQUENCE [LARGE SCALE GENOMIC DNA]</scope>
    <source>
        <strain evidence="7">cv. Varoflay</strain>
    </source>
</reference>
<dbReference type="GO" id="GO:0005773">
    <property type="term" value="C:vacuole"/>
    <property type="evidence" value="ECO:0007669"/>
    <property type="project" value="UniProtKB-SubCell"/>
</dbReference>
<dbReference type="AlphaFoldDB" id="A0A9R0JBT9"/>
<comment type="similarity">
    <text evidence="2">Belongs to the strictosidine synthase family.</text>
</comment>
<evidence type="ECO:0000313" key="8">
    <source>
        <dbReference type="RefSeq" id="XP_021864631.2"/>
    </source>
</evidence>
<keyword evidence="5" id="KW-0732">Signal</keyword>
<evidence type="ECO:0000256" key="1">
    <source>
        <dbReference type="ARBA" id="ARBA00004116"/>
    </source>
</evidence>
<feature type="domain" description="Strictosidine synthase conserved region" evidence="6">
    <location>
        <begin position="176"/>
        <end position="262"/>
    </location>
</feature>
<evidence type="ECO:0000256" key="3">
    <source>
        <dbReference type="ARBA" id="ARBA00022554"/>
    </source>
</evidence>
<dbReference type="RefSeq" id="XP_021864631.2">
    <property type="nucleotide sequence ID" value="XM_022008939.2"/>
</dbReference>
<dbReference type="InterPro" id="IPR011042">
    <property type="entry name" value="6-blade_b-propeller_TolB-like"/>
</dbReference>
<keyword evidence="3" id="KW-0926">Vacuole</keyword>
<dbReference type="PANTHER" id="PTHR10426">
    <property type="entry name" value="STRICTOSIDINE SYNTHASE-RELATED"/>
    <property type="match status" value="1"/>
</dbReference>
<comment type="subcellular location">
    <subcellularLocation>
        <location evidence="1">Vacuole</location>
    </subcellularLocation>
</comment>
<organism evidence="7 8">
    <name type="scientific">Spinacia oleracea</name>
    <name type="common">Spinach</name>
    <dbReference type="NCBI Taxonomy" id="3562"/>
    <lineage>
        <taxon>Eukaryota</taxon>
        <taxon>Viridiplantae</taxon>
        <taxon>Streptophyta</taxon>
        <taxon>Embryophyta</taxon>
        <taxon>Tracheophyta</taxon>
        <taxon>Spermatophyta</taxon>
        <taxon>Magnoliopsida</taxon>
        <taxon>eudicotyledons</taxon>
        <taxon>Gunneridae</taxon>
        <taxon>Pentapetalae</taxon>
        <taxon>Caryophyllales</taxon>
        <taxon>Chenopodiaceae</taxon>
        <taxon>Chenopodioideae</taxon>
        <taxon>Anserineae</taxon>
        <taxon>Spinacia</taxon>
    </lineage>
</organism>
<name>A0A9R0JBT9_SPIOL</name>
<feature type="signal peptide" evidence="5">
    <location>
        <begin position="1"/>
        <end position="24"/>
    </location>
</feature>
<dbReference type="InterPro" id="IPR018119">
    <property type="entry name" value="Strictosidine_synth_cons-reg"/>
</dbReference>
<accession>A0A9R0JBT9</accession>
<dbReference type="GeneID" id="110803431"/>
<dbReference type="GO" id="GO:0016787">
    <property type="term" value="F:hydrolase activity"/>
    <property type="evidence" value="ECO:0000318"/>
    <property type="project" value="GO_Central"/>
</dbReference>
<evidence type="ECO:0000256" key="2">
    <source>
        <dbReference type="ARBA" id="ARBA00009191"/>
    </source>
</evidence>
<evidence type="ECO:0000256" key="5">
    <source>
        <dbReference type="SAM" id="SignalP"/>
    </source>
</evidence>
<dbReference type="SUPFAM" id="SSF63829">
    <property type="entry name" value="Calcium-dependent phosphotriesterase"/>
    <property type="match status" value="1"/>
</dbReference>
<dbReference type="GO" id="GO:0012505">
    <property type="term" value="C:endomembrane system"/>
    <property type="evidence" value="ECO:0007669"/>
    <property type="project" value="TreeGrafter"/>
</dbReference>
<sequence length="343" mass="38149">MQKLLILFALFILTSNNFVIQTEAQFHIPRFIPRFNVPGFHIPGLQHEPRHGRHRQYHRLPLGHTAVGPESVAFDCEGDGPYVGVSDGRVLKWQGSSVGWTVFAVTHPGRSDSCDGLNDSPAEDNCGRPLGLRFDSKTCNLYIADSSVGLVKVGRKGGVATSLSTGAEGIPFHFLNALDIDSDTGDVYFTDSSSRFRRWEFRSIDRNDRTGRLLRYNRKTKHTTVLLKGLSFANGVALSKNKDFILVAETTFYRIQKYWLTGPKAGTVELFLQLAGRPDNINRNSKGEFWISQNPAKPVRVSQDGVILETLDARSIVDASDVTEINNSLWIGSVIQGYIIHTS</sequence>
<evidence type="ECO:0000256" key="4">
    <source>
        <dbReference type="ARBA" id="ARBA00023180"/>
    </source>
</evidence>
<dbReference type="PANTHER" id="PTHR10426:SF86">
    <property type="entry name" value="PROTEIN STRICTOSIDINE SYNTHASE-LIKE 10-LIKE"/>
    <property type="match status" value="1"/>
</dbReference>
<keyword evidence="7" id="KW-1185">Reference proteome</keyword>
<dbReference type="Pfam" id="PF20067">
    <property type="entry name" value="SSL_N"/>
    <property type="match status" value="1"/>
</dbReference>
<feature type="chain" id="PRO_5045114086" evidence="5">
    <location>
        <begin position="25"/>
        <end position="343"/>
    </location>
</feature>
<dbReference type="KEGG" id="soe:110803431"/>
<keyword evidence="4" id="KW-0325">Glycoprotein</keyword>
<evidence type="ECO:0000259" key="6">
    <source>
        <dbReference type="Pfam" id="PF03088"/>
    </source>
</evidence>
<dbReference type="Gene3D" id="2.120.10.30">
    <property type="entry name" value="TolB, C-terminal domain"/>
    <property type="match status" value="1"/>
</dbReference>
<gene>
    <name evidence="8" type="primary">LOC110803431</name>
</gene>
<proteinExistence type="inferred from homology"/>
<dbReference type="Proteomes" id="UP000813463">
    <property type="component" value="Chromosome 6"/>
</dbReference>
<reference evidence="8" key="2">
    <citation type="submission" date="2025-08" db="UniProtKB">
        <authorList>
            <consortium name="RefSeq"/>
        </authorList>
    </citation>
    <scope>IDENTIFICATION</scope>
    <source>
        <tissue evidence="8">Leaf</tissue>
    </source>
</reference>
<evidence type="ECO:0000313" key="7">
    <source>
        <dbReference type="Proteomes" id="UP000813463"/>
    </source>
</evidence>
<protein>
    <submittedName>
        <fullName evidence="8">Protein STRICTOSIDINE SYNTHASE-LIKE 10-like</fullName>
    </submittedName>
</protein>
<dbReference type="Pfam" id="PF03088">
    <property type="entry name" value="Str_synth"/>
    <property type="match status" value="1"/>
</dbReference>